<dbReference type="Proteomes" id="UP001054945">
    <property type="component" value="Unassembled WGS sequence"/>
</dbReference>
<dbReference type="EMBL" id="BPLR01010287">
    <property type="protein sequence ID" value="GIY38316.1"/>
    <property type="molecule type" value="Genomic_DNA"/>
</dbReference>
<evidence type="ECO:0000256" key="1">
    <source>
        <dbReference type="SAM" id="MobiDB-lite"/>
    </source>
</evidence>
<name>A0AAV4SYV2_CAEEX</name>
<accession>A0AAV4SYV2</accession>
<reference evidence="2 3" key="1">
    <citation type="submission" date="2021-06" db="EMBL/GenBank/DDBJ databases">
        <title>Caerostris extrusa draft genome.</title>
        <authorList>
            <person name="Kono N."/>
            <person name="Arakawa K."/>
        </authorList>
    </citation>
    <scope>NUCLEOTIDE SEQUENCE [LARGE SCALE GENOMIC DNA]</scope>
</reference>
<evidence type="ECO:0000313" key="2">
    <source>
        <dbReference type="EMBL" id="GIY38316.1"/>
    </source>
</evidence>
<protein>
    <submittedName>
        <fullName evidence="2">Uncharacterized protein</fullName>
    </submittedName>
</protein>
<gene>
    <name evidence="2" type="ORF">CEXT_429431</name>
</gene>
<proteinExistence type="predicted"/>
<comment type="caution">
    <text evidence="2">The sequence shown here is derived from an EMBL/GenBank/DDBJ whole genome shotgun (WGS) entry which is preliminary data.</text>
</comment>
<organism evidence="2 3">
    <name type="scientific">Caerostris extrusa</name>
    <name type="common">Bark spider</name>
    <name type="synonym">Caerostris bankana</name>
    <dbReference type="NCBI Taxonomy" id="172846"/>
    <lineage>
        <taxon>Eukaryota</taxon>
        <taxon>Metazoa</taxon>
        <taxon>Ecdysozoa</taxon>
        <taxon>Arthropoda</taxon>
        <taxon>Chelicerata</taxon>
        <taxon>Arachnida</taxon>
        <taxon>Araneae</taxon>
        <taxon>Araneomorphae</taxon>
        <taxon>Entelegynae</taxon>
        <taxon>Araneoidea</taxon>
        <taxon>Araneidae</taxon>
        <taxon>Caerostris</taxon>
    </lineage>
</organism>
<evidence type="ECO:0000313" key="3">
    <source>
        <dbReference type="Proteomes" id="UP001054945"/>
    </source>
</evidence>
<feature type="region of interest" description="Disordered" evidence="1">
    <location>
        <begin position="1"/>
        <end position="26"/>
    </location>
</feature>
<dbReference type="AlphaFoldDB" id="A0AAV4SYV2"/>
<sequence length="86" mass="9714">MLMHFMESPTREKVKAPTTTASAPYDPRISQMEDMKGKKGFTLSIWNTNLNPREFVAARWETHNGILTYLSLTQLSGVATSLVKKL</sequence>
<keyword evidence="3" id="KW-1185">Reference proteome</keyword>